<dbReference type="STRING" id="1458985.BJP34_24020"/>
<organism evidence="3 4">
    <name type="scientific">Moorena producens PAL-8-15-08-1</name>
    <dbReference type="NCBI Taxonomy" id="1458985"/>
    <lineage>
        <taxon>Bacteria</taxon>
        <taxon>Bacillati</taxon>
        <taxon>Cyanobacteriota</taxon>
        <taxon>Cyanophyceae</taxon>
        <taxon>Coleofasciculales</taxon>
        <taxon>Coleofasciculaceae</taxon>
        <taxon>Moorena</taxon>
    </lineage>
</organism>
<name>A0A1D8TWY4_9CYAN</name>
<dbReference type="EMBL" id="CP017599">
    <property type="protein sequence ID" value="AOX02094.1"/>
    <property type="molecule type" value="Genomic_DNA"/>
</dbReference>
<dbReference type="OrthoDB" id="468501at2"/>
<sequence>MGNLRQSQTKKTQARDQSLVSGSKKPTIHPMDELQGIIGNRALGNLIKSQPDKSGQVHRSIDPLLRSVSPVSGQPIQRMPMFRGLSHELRGNLVQAKLTIGEAGDKYELEADRVASEVVNRINAPVPIQKALDDSIQTKEEEEEDKDQLRRQPIVQLEPGDGGMVAAPDLEASIQRARGSGVPLSKKIKEPMDRAFGADFSRVRIHTDAQSDQLNRSIQARAFTTGQDIFFRQGEYNPGSQVGQRLIAHELTHIVQQAGGIGKLQAQPESSSSSKVSAAPTGRIQRGKFNSQLYDSSVSPGSKGAQEEALRVFTLSPEERAHQLKVLLKNASNNIDDFNRIGQLLQGGINPQDREEIAAGIRQKFGKNHRSSGQDRSEYLIDILYRGQASPKSQVKMALGDLTGITFTFGLGSGDYNDFRKLVDKFTFAELDDVLSDSSIVNKITKKFGNKLTYKLITDLAIKGIEPDPGELSMRSLHTEIKENVYNQKLIEIISTLPDRGFVEASIRKERKPKIFDRLHQWVINRDQSVIEEIINNPESEFRKALEQKFKPADIDYILTLMKQPEFIQVPEGENVQDAALLQQIDAILTRQAKRGPSGQFRRKDDIAEQIENLLSRLEDPQKAIVIHYARKSVPLGRPAGFTDEDIMKSVENQCLSKFETQLNEAGLEYGKIARLLIKLKLKDDKFEHLTAHFQQVEDKSDQPDYWVQLLNKELEKFLPDVNTVFTLIFSAQQAANKSEYKWFMSHIYVEVKDKLRLRSPIKGQEYLRRIQDALTGKQELTVGDLMWVAKNYGGKSRTNIETIKFAVEALSGKELLEQWSNFKDLQTESHMSRLSPKGYLKFRDNFLLKIKEEFFDEKLGLFERERGAEQLSFRDTLKTAQRIEIERILLNRLAEEAPKVPEFQELAAEVMGVENGQLAAQYLAQRSKAIGNLETAQLLATGKQWSYFSTRSLIYKAAQGEYLKHFRSGLADIETSSDQQTPEQKMKLLQEQVKSTVAAEQTLVDEETAFSQLRDKYNARFKGIVNTLVGTLLATIGLVFTGGLSAPPAFAMLWSAVSAMISNLVSAGIDWSNQGQAYSHQKALRETFVNMLTASVDGALGNLTLSIKSLGMEELYSQGSNIFAKIFGKPGMDIFANYVTEIGSTVFNFPVNAVDRLLQSSSISDAWQQVKEETKEKLRSLPADTINQYIMGVAKSGTTAGFDELGKLLGVRLTPIRDVATEENTADLIEDRGPRDILSPVGKDLTDTFLLGGADVNNIDFEQGLLKYEDGLPAGFYLEALTEWSSYNSNPQSLQNATITILYDQFYDQVFERRIVNPIVSTIKSAWAAPGTVTEPKEPPRELFLNRIALDIAMLSVNQFSNLPTPTMQSQTRTQWKQIVRGTISNNEAFKKQDWSLDLDKIVKLAVDKCIKIAANKPRREAWVSSSITV</sequence>
<dbReference type="Proteomes" id="UP000177870">
    <property type="component" value="Chromosome"/>
</dbReference>
<feature type="compositionally biased region" description="Polar residues" evidence="1">
    <location>
        <begin position="1"/>
        <end position="21"/>
    </location>
</feature>
<evidence type="ECO:0000256" key="1">
    <source>
        <dbReference type="SAM" id="MobiDB-lite"/>
    </source>
</evidence>
<gene>
    <name evidence="3" type="ORF">BJP34_24020</name>
</gene>
<feature type="domain" description="eCIS core" evidence="2">
    <location>
        <begin position="183"/>
        <end position="260"/>
    </location>
</feature>
<reference evidence="4" key="1">
    <citation type="submission" date="2016-10" db="EMBL/GenBank/DDBJ databases">
        <title>Comparative genomics uncovers the prolific and rare metabolic potential of the cyanobacterial genus Moorea.</title>
        <authorList>
            <person name="Leao T."/>
            <person name="Castelao G."/>
            <person name="Korobeynikov A."/>
            <person name="Monroe E.A."/>
            <person name="Podell S."/>
            <person name="Glukhov E."/>
            <person name="Allen E."/>
            <person name="Gerwick W.H."/>
            <person name="Gerwick L."/>
        </authorList>
    </citation>
    <scope>NUCLEOTIDE SEQUENCE [LARGE SCALE GENOMIC DNA]</scope>
    <source>
        <strain evidence="4">PAL-8-15-08-1</strain>
    </source>
</reference>
<feature type="region of interest" description="Disordered" evidence="1">
    <location>
        <begin position="132"/>
        <end position="153"/>
    </location>
</feature>
<feature type="region of interest" description="Disordered" evidence="1">
    <location>
        <begin position="1"/>
        <end position="30"/>
    </location>
</feature>
<proteinExistence type="predicted"/>
<evidence type="ECO:0000259" key="2">
    <source>
        <dbReference type="Pfam" id="PF13699"/>
    </source>
</evidence>
<dbReference type="RefSeq" id="WP_070394518.1">
    <property type="nucleotide sequence ID" value="NZ_CP017599.1"/>
</dbReference>
<dbReference type="KEGG" id="mpro:BJP34_24020"/>
<protein>
    <recommendedName>
        <fullName evidence="2">eCIS core domain-containing protein</fullName>
    </recommendedName>
</protein>
<evidence type="ECO:0000313" key="4">
    <source>
        <dbReference type="Proteomes" id="UP000177870"/>
    </source>
</evidence>
<feature type="region of interest" description="Disordered" evidence="1">
    <location>
        <begin position="263"/>
        <end position="286"/>
    </location>
</feature>
<evidence type="ECO:0000313" key="3">
    <source>
        <dbReference type="EMBL" id="AOX02094.1"/>
    </source>
</evidence>
<dbReference type="InterPro" id="IPR025295">
    <property type="entry name" value="eCIS_core_dom"/>
</dbReference>
<accession>A0A1D8TWY4</accession>
<dbReference type="Pfam" id="PF13699">
    <property type="entry name" value="eCIS_core"/>
    <property type="match status" value="1"/>
</dbReference>